<evidence type="ECO:0000256" key="3">
    <source>
        <dbReference type="ARBA" id="ARBA00023172"/>
    </source>
</evidence>
<dbReference type="InterPro" id="IPR013762">
    <property type="entry name" value="Integrase-like_cat_sf"/>
</dbReference>
<comment type="caution">
    <text evidence="6">The sequence shown here is derived from an EMBL/GenBank/DDBJ whole genome shotgun (WGS) entry which is preliminary data.</text>
</comment>
<gene>
    <name evidence="6" type="ORF">V2S66_25280</name>
</gene>
<dbReference type="EMBL" id="JAZEWV010000027">
    <property type="protein sequence ID" value="MEE4545269.1"/>
    <property type="molecule type" value="Genomic_DNA"/>
</dbReference>
<dbReference type="InterPro" id="IPR010998">
    <property type="entry name" value="Integrase_recombinase_N"/>
</dbReference>
<keyword evidence="3" id="KW-0233">DNA recombination</keyword>
<evidence type="ECO:0000259" key="5">
    <source>
        <dbReference type="PROSITE" id="PS51898"/>
    </source>
</evidence>
<dbReference type="Gene3D" id="1.10.150.130">
    <property type="match status" value="1"/>
</dbReference>
<name>A0ABU7PJ23_9ACTN</name>
<evidence type="ECO:0000313" key="7">
    <source>
        <dbReference type="Proteomes" id="UP001344658"/>
    </source>
</evidence>
<feature type="compositionally biased region" description="Basic and acidic residues" evidence="4">
    <location>
        <begin position="47"/>
        <end position="59"/>
    </location>
</feature>
<dbReference type="InterPro" id="IPR050090">
    <property type="entry name" value="Tyrosine_recombinase_XerCD"/>
</dbReference>
<dbReference type="PANTHER" id="PTHR30349">
    <property type="entry name" value="PHAGE INTEGRASE-RELATED"/>
    <property type="match status" value="1"/>
</dbReference>
<dbReference type="Proteomes" id="UP001344658">
    <property type="component" value="Unassembled WGS sequence"/>
</dbReference>
<dbReference type="Pfam" id="PF00589">
    <property type="entry name" value="Phage_integrase"/>
    <property type="match status" value="1"/>
</dbReference>
<dbReference type="PANTHER" id="PTHR30349:SF41">
    <property type="entry name" value="INTEGRASE_RECOMBINASE PROTEIN MJ0367-RELATED"/>
    <property type="match status" value="1"/>
</dbReference>
<dbReference type="InterPro" id="IPR002104">
    <property type="entry name" value="Integrase_catalytic"/>
</dbReference>
<comment type="similarity">
    <text evidence="1">Belongs to the 'phage' integrase family.</text>
</comment>
<evidence type="ECO:0000256" key="1">
    <source>
        <dbReference type="ARBA" id="ARBA00008857"/>
    </source>
</evidence>
<feature type="region of interest" description="Disordered" evidence="4">
    <location>
        <begin position="32"/>
        <end position="59"/>
    </location>
</feature>
<organism evidence="6 7">
    <name type="scientific">Actinacidiphila polyblastidii</name>
    <dbReference type="NCBI Taxonomy" id="3110430"/>
    <lineage>
        <taxon>Bacteria</taxon>
        <taxon>Bacillati</taxon>
        <taxon>Actinomycetota</taxon>
        <taxon>Actinomycetes</taxon>
        <taxon>Kitasatosporales</taxon>
        <taxon>Streptomycetaceae</taxon>
        <taxon>Actinacidiphila</taxon>
    </lineage>
</organism>
<keyword evidence="2" id="KW-0238">DNA-binding</keyword>
<evidence type="ECO:0000256" key="2">
    <source>
        <dbReference type="ARBA" id="ARBA00023125"/>
    </source>
</evidence>
<sequence>MGRKGLNNPRQLRRKTCGCKECLAKYPPAKYGDRRPRRDCTGSWQARYRDPAGDQKSETFPTKREAEAFLDKIRSSVRDRTYRDPSRGEILLTVWWDLWWPSQGGAPATRNRKLSSWTAHIRPRWGTTPLNAVEYMALQSWLTADVRGHETQRKVRELLRMVLADAVRDGRIPYNPAAELQITARAVPKHPEDLRPPTPQQYAMVRHELHPWYRPLVDFAEDTGMRPQEYVALRLCNVDRDAGIAYVREVVIDDKGTLRRQRIPKTSSALRTVPLTPKALTAVDMMLERLAPAATRSAVEDGMHPEELVFRGPLAGEVRRQKDGTQQTLDSVLNRNNLHRVWLPAIQAAGVARKVTNPETGRVEWWPRLYDYRHGVASRLHAAGLSEAVVQAFLGQERGSRVTWLYTHTTDEELGTARDALAGGRSLRAVPDATGFHTDSTRTARLVSDALGATGTDGPPPS</sequence>
<reference evidence="6 7" key="1">
    <citation type="submission" date="2023-12" db="EMBL/GenBank/DDBJ databases">
        <title>Streptomyces sp. V4-01.</title>
        <authorList>
            <person name="Somphong A."/>
            <person name="Phongsopitanun W."/>
        </authorList>
    </citation>
    <scope>NUCLEOTIDE SEQUENCE [LARGE SCALE GENOMIC DNA]</scope>
    <source>
        <strain evidence="6 7">V4-01</strain>
    </source>
</reference>
<keyword evidence="7" id="KW-1185">Reference proteome</keyword>
<dbReference type="PROSITE" id="PS51898">
    <property type="entry name" value="TYR_RECOMBINASE"/>
    <property type="match status" value="1"/>
</dbReference>
<dbReference type="RefSeq" id="WP_330798733.1">
    <property type="nucleotide sequence ID" value="NZ_JAZEWV010000027.1"/>
</dbReference>
<evidence type="ECO:0000313" key="6">
    <source>
        <dbReference type="EMBL" id="MEE4545269.1"/>
    </source>
</evidence>
<dbReference type="SUPFAM" id="SSF56349">
    <property type="entry name" value="DNA breaking-rejoining enzymes"/>
    <property type="match status" value="1"/>
</dbReference>
<protein>
    <submittedName>
        <fullName evidence="6">Site-specific integrase</fullName>
    </submittedName>
</protein>
<dbReference type="InterPro" id="IPR011010">
    <property type="entry name" value="DNA_brk_join_enz"/>
</dbReference>
<feature type="domain" description="Tyr recombinase" evidence="5">
    <location>
        <begin position="189"/>
        <end position="419"/>
    </location>
</feature>
<accession>A0ABU7PJ23</accession>
<dbReference type="Gene3D" id="1.10.443.10">
    <property type="entry name" value="Intergrase catalytic core"/>
    <property type="match status" value="1"/>
</dbReference>
<proteinExistence type="inferred from homology"/>
<evidence type="ECO:0000256" key="4">
    <source>
        <dbReference type="SAM" id="MobiDB-lite"/>
    </source>
</evidence>